<evidence type="ECO:0000259" key="4">
    <source>
        <dbReference type="PROSITE" id="PS50977"/>
    </source>
</evidence>
<dbReference type="Gene3D" id="1.10.10.60">
    <property type="entry name" value="Homeodomain-like"/>
    <property type="match status" value="1"/>
</dbReference>
<dbReference type="Gene3D" id="1.10.357.10">
    <property type="entry name" value="Tetracycline Repressor, domain 2"/>
    <property type="match status" value="1"/>
</dbReference>
<feature type="transmembrane region" description="Helical" evidence="3">
    <location>
        <begin position="152"/>
        <end position="170"/>
    </location>
</feature>
<evidence type="ECO:0000313" key="6">
    <source>
        <dbReference type="Proteomes" id="UP000188603"/>
    </source>
</evidence>
<dbReference type="InterPro" id="IPR009057">
    <property type="entry name" value="Homeodomain-like_sf"/>
</dbReference>
<evidence type="ECO:0000313" key="5">
    <source>
        <dbReference type="EMBL" id="AQS56372.1"/>
    </source>
</evidence>
<feature type="domain" description="HTH tetR-type" evidence="4">
    <location>
        <begin position="1"/>
        <end position="60"/>
    </location>
</feature>
<dbReference type="GO" id="GO:0003677">
    <property type="term" value="F:DNA binding"/>
    <property type="evidence" value="ECO:0007669"/>
    <property type="project" value="UniProtKB-UniRule"/>
</dbReference>
<evidence type="ECO:0000256" key="3">
    <source>
        <dbReference type="SAM" id="Phobius"/>
    </source>
</evidence>
<feature type="DNA-binding region" description="H-T-H motif" evidence="2">
    <location>
        <begin position="23"/>
        <end position="42"/>
    </location>
</feature>
<dbReference type="KEGG" id="ntr:B0W44_11970"/>
<reference evidence="5 6" key="1">
    <citation type="journal article" date="2015" name="Int. J. Syst. Evol. Microbiol.">
        <title>Novibacillus thermophilus gen. nov., sp. nov., a Gram-staining-negative and moderately thermophilic member of the family Thermoactinomycetaceae.</title>
        <authorList>
            <person name="Yang G."/>
            <person name="Chen J."/>
            <person name="Zhou S."/>
        </authorList>
    </citation>
    <scope>NUCLEOTIDE SEQUENCE [LARGE SCALE GENOMIC DNA]</scope>
    <source>
        <strain evidence="5 6">SG-1</strain>
    </source>
</reference>
<dbReference type="EMBL" id="CP019699">
    <property type="protein sequence ID" value="AQS56372.1"/>
    <property type="molecule type" value="Genomic_DNA"/>
</dbReference>
<dbReference type="SUPFAM" id="SSF46689">
    <property type="entry name" value="Homeodomain-like"/>
    <property type="match status" value="1"/>
</dbReference>
<dbReference type="AlphaFoldDB" id="A0A1U9K8K7"/>
<sequence length="193" mass="22596">MTRQNIKQAALNLLAAHGYEKTTLSAIAKEVGIKAPSIYSFFESKEALFVEIYRDLLDEHFMQLKQLITSNEGKAPEKRLKHLLKGILSYHVHHPKESRVLLQLLLFPPEFMQDEIERLFIEKEEMQRKLLMEIFTDAMNENVVRKQAMDDLIASFFCLMDGLFLELFYYGEDVLMGKLEQIWQVYWTGLTTS</sequence>
<gene>
    <name evidence="5" type="ORF">B0W44_11970</name>
</gene>
<dbReference type="Pfam" id="PF00440">
    <property type="entry name" value="TetR_N"/>
    <property type="match status" value="1"/>
</dbReference>
<protein>
    <recommendedName>
        <fullName evidence="4">HTH tetR-type domain-containing protein</fullName>
    </recommendedName>
</protein>
<keyword evidence="3" id="KW-1133">Transmembrane helix</keyword>
<dbReference type="InterPro" id="IPR050624">
    <property type="entry name" value="HTH-type_Tx_Regulator"/>
</dbReference>
<dbReference type="InterPro" id="IPR036271">
    <property type="entry name" value="Tet_transcr_reg_TetR-rel_C_sf"/>
</dbReference>
<evidence type="ECO:0000256" key="1">
    <source>
        <dbReference type="ARBA" id="ARBA00023125"/>
    </source>
</evidence>
<dbReference type="InterPro" id="IPR001647">
    <property type="entry name" value="HTH_TetR"/>
</dbReference>
<evidence type="ECO:0000256" key="2">
    <source>
        <dbReference type="PROSITE-ProRule" id="PRU00335"/>
    </source>
</evidence>
<dbReference type="PANTHER" id="PTHR43479:SF11">
    <property type="entry name" value="ACREF_ENVCD OPERON REPRESSOR-RELATED"/>
    <property type="match status" value="1"/>
</dbReference>
<dbReference type="PANTHER" id="PTHR43479">
    <property type="entry name" value="ACREF/ENVCD OPERON REPRESSOR-RELATED"/>
    <property type="match status" value="1"/>
</dbReference>
<dbReference type="Proteomes" id="UP000188603">
    <property type="component" value="Chromosome"/>
</dbReference>
<keyword evidence="3" id="KW-0472">Membrane</keyword>
<dbReference type="SUPFAM" id="SSF48498">
    <property type="entry name" value="Tetracyclin repressor-like, C-terminal domain"/>
    <property type="match status" value="1"/>
</dbReference>
<keyword evidence="3" id="KW-0812">Transmembrane</keyword>
<organism evidence="5 6">
    <name type="scientific">Novibacillus thermophilus</name>
    <dbReference type="NCBI Taxonomy" id="1471761"/>
    <lineage>
        <taxon>Bacteria</taxon>
        <taxon>Bacillati</taxon>
        <taxon>Bacillota</taxon>
        <taxon>Bacilli</taxon>
        <taxon>Bacillales</taxon>
        <taxon>Thermoactinomycetaceae</taxon>
        <taxon>Novibacillus</taxon>
    </lineage>
</organism>
<dbReference type="PRINTS" id="PR00455">
    <property type="entry name" value="HTHTETR"/>
</dbReference>
<accession>A0A1U9K8K7</accession>
<name>A0A1U9K8K7_9BACL</name>
<proteinExistence type="predicted"/>
<dbReference type="STRING" id="1471761.B0W44_11970"/>
<dbReference type="PROSITE" id="PS50977">
    <property type="entry name" value="HTH_TETR_2"/>
    <property type="match status" value="1"/>
</dbReference>
<keyword evidence="6" id="KW-1185">Reference proteome</keyword>
<keyword evidence="1 2" id="KW-0238">DNA-binding</keyword>